<keyword evidence="5" id="KW-0472">Membrane</keyword>
<evidence type="ECO:0000256" key="6">
    <source>
        <dbReference type="SAM" id="MobiDB-lite"/>
    </source>
</evidence>
<comment type="similarity">
    <text evidence="2">Belongs to the TOM1 family.</text>
</comment>
<dbReference type="PROSITE" id="PS50179">
    <property type="entry name" value="VHS"/>
    <property type="match status" value="2"/>
</dbReference>
<dbReference type="PANTHER" id="PTHR45898">
    <property type="entry name" value="TOM1-LIKE PROTEIN"/>
    <property type="match status" value="1"/>
</dbReference>
<dbReference type="SMART" id="SM00288">
    <property type="entry name" value="VHS"/>
    <property type="match status" value="1"/>
</dbReference>
<gene>
    <name evidence="9" type="ORF">LUZ62_020900</name>
</gene>
<feature type="region of interest" description="Disordered" evidence="6">
    <location>
        <begin position="401"/>
        <end position="435"/>
    </location>
</feature>
<dbReference type="Pfam" id="PF00790">
    <property type="entry name" value="VHS"/>
    <property type="match status" value="1"/>
</dbReference>
<sequence length="750" mass="84135">MGQELVDRATSDTLIAPDWVLNGEICNDINQDARLVKDVVKSLKKRLGHKNPKVQILALSPDPRVKQKILLLIETWQEVFGGPLGMYPQYYAAYQELLHSGFVFPEKIEASTALVVHPLYQQTLPSRNHPTSEDTEYGEKEYPPPVRSKDLSRLMSISDFKDACDVVDVLSEMLNDLGSGNKEGLNQEVIVNLVRECRTNKERVVRLLNATTDGYIISKASALNDDLEKILARYEAILADQVVAEKSSMTPKHENNSIEQEASNEANSGRSTPSTSEGDKLPPQQSQIPDQSSKSNATPLTPAKAEEPLIDLLSGDDFFQPKPDENGLAIVVYEPNRTDSNQQVSSLTDMFTDLLSDSPIENHGINSNSQIPTTLPSVQPIVQLNTNLPDQHLSETMPGHVMPNAHGNRNLPDQNLSESTSWHVEPTVPANINSPDQHLLRTMPLHVDPIVHVNGGSPYQVQPETISWLGPTFYSNGDNFNSVASTRHDSELQMSNTSNQSNQISGTRNHNESLPPPPWEFEASDINPFQDNQTAIETTYRTQPQVPQQPQPYLNQQSQSYPTQTQQPQSYPTQQHQLKQQPQPQPQSYLNQQAQSYPTQQPQSYPTQQPQPYPNQWLQPYLSQQSQQYPAQQPQQHPTQEPNHKQVKQSGFLSTMSRHIAIAQNRSLPPKETPTNSSYAQMQNASVTNQQAMYASQFGPYYNQNMYAYSYGNSYGAWNQEGHSSYNSQMPTPVVQQPNNFQNFWNGGTF</sequence>
<feature type="region of interest" description="Disordered" evidence="6">
    <location>
        <begin position="542"/>
        <end position="650"/>
    </location>
</feature>
<organism evidence="9 10">
    <name type="scientific">Rhynchospora pubera</name>
    <dbReference type="NCBI Taxonomy" id="906938"/>
    <lineage>
        <taxon>Eukaryota</taxon>
        <taxon>Viridiplantae</taxon>
        <taxon>Streptophyta</taxon>
        <taxon>Embryophyta</taxon>
        <taxon>Tracheophyta</taxon>
        <taxon>Spermatophyta</taxon>
        <taxon>Magnoliopsida</taxon>
        <taxon>Liliopsida</taxon>
        <taxon>Poales</taxon>
        <taxon>Cyperaceae</taxon>
        <taxon>Cyperoideae</taxon>
        <taxon>Rhynchosporeae</taxon>
        <taxon>Rhynchospora</taxon>
    </lineage>
</organism>
<feature type="compositionally biased region" description="Polar residues" evidence="6">
    <location>
        <begin position="492"/>
        <end position="508"/>
    </location>
</feature>
<name>A0AAV8GTJ0_9POAL</name>
<feature type="compositionally biased region" description="Low complexity" evidence="6">
    <location>
        <begin position="282"/>
        <end position="295"/>
    </location>
</feature>
<dbReference type="InterPro" id="IPR044836">
    <property type="entry name" value="TOL_plant"/>
</dbReference>
<dbReference type="GO" id="GO:0043130">
    <property type="term" value="F:ubiquitin binding"/>
    <property type="evidence" value="ECO:0007669"/>
    <property type="project" value="InterPro"/>
</dbReference>
<feature type="domain" description="GAT" evidence="8">
    <location>
        <begin position="149"/>
        <end position="239"/>
    </location>
</feature>
<evidence type="ECO:0000256" key="3">
    <source>
        <dbReference type="ARBA" id="ARBA00022448"/>
    </source>
</evidence>
<dbReference type="GO" id="GO:0005737">
    <property type="term" value="C:cytoplasm"/>
    <property type="evidence" value="ECO:0007669"/>
    <property type="project" value="UniProtKB-ARBA"/>
</dbReference>
<protein>
    <submittedName>
        <fullName evidence="9">Target of Myb protein 1</fullName>
    </submittedName>
</protein>
<dbReference type="InterPro" id="IPR038425">
    <property type="entry name" value="GAT_sf"/>
</dbReference>
<accession>A0AAV8GTJ0</accession>
<dbReference type="InterPro" id="IPR002014">
    <property type="entry name" value="VHS_dom"/>
</dbReference>
<dbReference type="GO" id="GO:0043328">
    <property type="term" value="P:protein transport to vacuole involved in ubiquitin-dependent protein catabolic process via the multivesicular body sorting pathway"/>
    <property type="evidence" value="ECO:0007669"/>
    <property type="project" value="InterPro"/>
</dbReference>
<comment type="subcellular location">
    <subcellularLocation>
        <location evidence="1">Membrane</location>
        <topology evidence="1">Peripheral membrane protein</topology>
    </subcellularLocation>
</comment>
<feature type="compositionally biased region" description="Polar residues" evidence="6">
    <location>
        <begin position="411"/>
        <end position="422"/>
    </location>
</feature>
<dbReference type="SUPFAM" id="SSF89009">
    <property type="entry name" value="GAT-like domain"/>
    <property type="match status" value="1"/>
</dbReference>
<keyword evidence="4" id="KW-0653">Protein transport</keyword>
<evidence type="ECO:0000256" key="1">
    <source>
        <dbReference type="ARBA" id="ARBA00004170"/>
    </source>
</evidence>
<dbReference type="Gene3D" id="1.25.40.90">
    <property type="match status" value="2"/>
</dbReference>
<dbReference type="EMBL" id="JAMFTS010000001">
    <property type="protein sequence ID" value="KAJ4808334.1"/>
    <property type="molecule type" value="Genomic_DNA"/>
</dbReference>
<feature type="domain" description="VHS" evidence="7">
    <location>
        <begin position="9"/>
        <end position="60"/>
    </location>
</feature>
<dbReference type="Proteomes" id="UP001140206">
    <property type="component" value="Chromosome 1"/>
</dbReference>
<proteinExistence type="inferred from homology"/>
<reference evidence="9" key="1">
    <citation type="submission" date="2022-08" db="EMBL/GenBank/DDBJ databases">
        <authorList>
            <person name="Marques A."/>
        </authorList>
    </citation>
    <scope>NUCLEOTIDE SEQUENCE</scope>
    <source>
        <strain evidence="9">RhyPub2mFocal</strain>
        <tissue evidence="9">Leaves</tissue>
    </source>
</reference>
<feature type="domain" description="VHS" evidence="7">
    <location>
        <begin position="62"/>
        <end position="105"/>
    </location>
</feature>
<evidence type="ECO:0000313" key="9">
    <source>
        <dbReference type="EMBL" id="KAJ4808334.1"/>
    </source>
</evidence>
<evidence type="ECO:0000259" key="8">
    <source>
        <dbReference type="PROSITE" id="PS50909"/>
    </source>
</evidence>
<keyword evidence="3" id="KW-0813">Transport</keyword>
<comment type="caution">
    <text evidence="9">The sequence shown here is derived from an EMBL/GenBank/DDBJ whole genome shotgun (WGS) entry which is preliminary data.</text>
</comment>
<evidence type="ECO:0000256" key="4">
    <source>
        <dbReference type="ARBA" id="ARBA00022927"/>
    </source>
</evidence>
<keyword evidence="10" id="KW-1185">Reference proteome</keyword>
<feature type="region of interest" description="Disordered" evidence="6">
    <location>
        <begin position="488"/>
        <end position="525"/>
    </location>
</feature>
<evidence type="ECO:0000256" key="5">
    <source>
        <dbReference type="ARBA" id="ARBA00023136"/>
    </source>
</evidence>
<evidence type="ECO:0000256" key="2">
    <source>
        <dbReference type="ARBA" id="ARBA00007708"/>
    </source>
</evidence>
<dbReference type="GO" id="GO:0016020">
    <property type="term" value="C:membrane"/>
    <property type="evidence" value="ECO:0007669"/>
    <property type="project" value="UniProtKB-SubCell"/>
</dbReference>
<feature type="region of interest" description="Disordered" evidence="6">
    <location>
        <begin position="124"/>
        <end position="145"/>
    </location>
</feature>
<dbReference type="Pfam" id="PF03127">
    <property type="entry name" value="GAT"/>
    <property type="match status" value="1"/>
</dbReference>
<dbReference type="CDD" id="cd03561">
    <property type="entry name" value="VHS"/>
    <property type="match status" value="1"/>
</dbReference>
<dbReference type="InterPro" id="IPR004152">
    <property type="entry name" value="GAT_dom"/>
</dbReference>
<evidence type="ECO:0000313" key="10">
    <source>
        <dbReference type="Proteomes" id="UP001140206"/>
    </source>
</evidence>
<dbReference type="GO" id="GO:0035091">
    <property type="term" value="F:phosphatidylinositol binding"/>
    <property type="evidence" value="ECO:0007669"/>
    <property type="project" value="InterPro"/>
</dbReference>
<evidence type="ECO:0000259" key="7">
    <source>
        <dbReference type="PROSITE" id="PS50179"/>
    </source>
</evidence>
<feature type="compositionally biased region" description="Low complexity" evidence="6">
    <location>
        <begin position="543"/>
        <end position="641"/>
    </location>
</feature>
<dbReference type="PROSITE" id="PS50909">
    <property type="entry name" value="GAT"/>
    <property type="match status" value="1"/>
</dbReference>
<feature type="compositionally biased region" description="Polar residues" evidence="6">
    <location>
        <begin position="257"/>
        <end position="276"/>
    </location>
</feature>
<dbReference type="AlphaFoldDB" id="A0AAV8GTJ0"/>
<dbReference type="PANTHER" id="PTHR45898:SF4">
    <property type="entry name" value="TARGET OF MYB PROTEIN 1"/>
    <property type="match status" value="1"/>
</dbReference>
<dbReference type="SUPFAM" id="SSF48464">
    <property type="entry name" value="ENTH/VHS domain"/>
    <property type="match status" value="1"/>
</dbReference>
<dbReference type="InterPro" id="IPR008942">
    <property type="entry name" value="ENTH_VHS"/>
</dbReference>
<dbReference type="Gene3D" id="1.20.58.160">
    <property type="match status" value="1"/>
</dbReference>
<feature type="region of interest" description="Disordered" evidence="6">
    <location>
        <begin position="247"/>
        <end position="300"/>
    </location>
</feature>